<name>A0A4S4MV06_9APHY</name>
<feature type="region of interest" description="Disordered" evidence="1">
    <location>
        <begin position="306"/>
        <end position="326"/>
    </location>
</feature>
<keyword evidence="3" id="KW-1185">Reference proteome</keyword>
<organism evidence="2 3">
    <name type="scientific">Antrodiella citrinella</name>
    <dbReference type="NCBI Taxonomy" id="2447956"/>
    <lineage>
        <taxon>Eukaryota</taxon>
        <taxon>Fungi</taxon>
        <taxon>Dikarya</taxon>
        <taxon>Basidiomycota</taxon>
        <taxon>Agaricomycotina</taxon>
        <taxon>Agaricomycetes</taxon>
        <taxon>Polyporales</taxon>
        <taxon>Steccherinaceae</taxon>
        <taxon>Antrodiella</taxon>
    </lineage>
</organism>
<sequence>MGPPPQGNHQREPSMGPAGYSYPNREENGLPNRYPAGMGPAPYGNMHPQPGMEYTFPPNHGYGQSFGAAAGRCGTWSRSFAVDIANPAGPFFFPSDHGGRSISMPPDHLSFQQAFMPGGMQNTIELEHRINELETKLGGVASRLEEAEEELKRRREIDDEDGPPKKRTKASESGANTHPDVKIKVHEMTWAMLHVDKECYKTLAGQVDRHHDGDELETQMEDGEVVYYPQWKKPVNAPPNEAFISKLVSLVYNNEKSLREAGQGTISDAGFNQGIMRHVAQHYFTYISRKARKATTPEGLAQIRAETKRSSMRSRRTTKSTSRRKPLDANLIKEHNIPGATQYIQTDYQSSVYEYDSADPVYGCEEVTARRTEQGFLKGAYIGIPKSALSKKLIKFQFWCDWKSKNMAEAEAEAGSSRGGNDTGPSRNVFYGPYSKADPTLRLPKTAKAKAKKIIYKGMLRKSVVKRLGIEVQDDLSWWDGFDVPVHELPQKYQDWLHQEKHTSLITRDSHNPS</sequence>
<dbReference type="Proteomes" id="UP000308730">
    <property type="component" value="Unassembled WGS sequence"/>
</dbReference>
<feature type="region of interest" description="Disordered" evidence="1">
    <location>
        <begin position="148"/>
        <end position="179"/>
    </location>
</feature>
<feature type="compositionally biased region" description="Basic residues" evidence="1">
    <location>
        <begin position="310"/>
        <end position="324"/>
    </location>
</feature>
<dbReference type="AlphaFoldDB" id="A0A4S4MV06"/>
<feature type="region of interest" description="Disordered" evidence="1">
    <location>
        <begin position="1"/>
        <end position="42"/>
    </location>
</feature>
<protein>
    <submittedName>
        <fullName evidence="2">Uncharacterized protein</fullName>
    </submittedName>
</protein>
<accession>A0A4S4MV06</accession>
<dbReference type="EMBL" id="SGPM01000143">
    <property type="protein sequence ID" value="THH29031.1"/>
    <property type="molecule type" value="Genomic_DNA"/>
</dbReference>
<evidence type="ECO:0000313" key="2">
    <source>
        <dbReference type="EMBL" id="THH29031.1"/>
    </source>
</evidence>
<reference evidence="2 3" key="1">
    <citation type="submission" date="2019-02" db="EMBL/GenBank/DDBJ databases">
        <title>Genome sequencing of the rare red list fungi Antrodiella citrinella (Flaviporus citrinellus).</title>
        <authorList>
            <person name="Buettner E."/>
            <person name="Kellner H."/>
        </authorList>
    </citation>
    <scope>NUCLEOTIDE SEQUENCE [LARGE SCALE GENOMIC DNA]</scope>
    <source>
        <strain evidence="2 3">DSM 108506</strain>
    </source>
</reference>
<comment type="caution">
    <text evidence="2">The sequence shown here is derived from an EMBL/GenBank/DDBJ whole genome shotgun (WGS) entry which is preliminary data.</text>
</comment>
<proteinExistence type="predicted"/>
<evidence type="ECO:0000256" key="1">
    <source>
        <dbReference type="SAM" id="MobiDB-lite"/>
    </source>
</evidence>
<dbReference type="OrthoDB" id="3044105at2759"/>
<evidence type="ECO:0000313" key="3">
    <source>
        <dbReference type="Proteomes" id="UP000308730"/>
    </source>
</evidence>
<gene>
    <name evidence="2" type="ORF">EUX98_g5139</name>
</gene>